<gene>
    <name evidence="2" type="ORF">GCM10011316_04060</name>
</gene>
<keyword evidence="3" id="KW-1185">Reference proteome</keyword>
<sequence length="98" mass="11094">MIGNLLKGLFGGENKAEKPAKTSSHPAVSYESFDIIPEPQQVSGQWQLRGRIEKDIDGERKSHLFIRADTLPTEEEAVNHMVRKAKMMIDQQGNRVFD</sequence>
<comment type="caution">
    <text evidence="2">The sequence shown here is derived from an EMBL/GenBank/DDBJ whole genome shotgun (WGS) entry which is preliminary data.</text>
</comment>
<protein>
    <recommendedName>
        <fullName evidence="4">Transcriptional activator HlyU</fullName>
    </recommendedName>
</protein>
<reference evidence="2" key="2">
    <citation type="submission" date="2020-09" db="EMBL/GenBank/DDBJ databases">
        <authorList>
            <person name="Sun Q."/>
            <person name="Zhou Y."/>
        </authorList>
    </citation>
    <scope>NUCLEOTIDE SEQUENCE</scope>
    <source>
        <strain evidence="2">CGMCC 1.12426</strain>
    </source>
</reference>
<feature type="region of interest" description="Disordered" evidence="1">
    <location>
        <begin position="1"/>
        <end position="27"/>
    </location>
</feature>
<evidence type="ECO:0000256" key="1">
    <source>
        <dbReference type="SAM" id="MobiDB-lite"/>
    </source>
</evidence>
<dbReference type="Pfam" id="PF10115">
    <property type="entry name" value="HlyU"/>
    <property type="match status" value="1"/>
</dbReference>
<evidence type="ECO:0008006" key="4">
    <source>
        <dbReference type="Google" id="ProtNLM"/>
    </source>
</evidence>
<name>A0A916WW28_9HYPH</name>
<dbReference type="AlphaFoldDB" id="A0A916WW28"/>
<proteinExistence type="predicted"/>
<dbReference type="OrthoDB" id="9800971at2"/>
<organism evidence="2 3">
    <name type="scientific">Roseibium aquae</name>
    <dbReference type="NCBI Taxonomy" id="1323746"/>
    <lineage>
        <taxon>Bacteria</taxon>
        <taxon>Pseudomonadati</taxon>
        <taxon>Pseudomonadota</taxon>
        <taxon>Alphaproteobacteria</taxon>
        <taxon>Hyphomicrobiales</taxon>
        <taxon>Stappiaceae</taxon>
        <taxon>Roseibium</taxon>
    </lineage>
</organism>
<dbReference type="EMBL" id="BMFA01000001">
    <property type="protein sequence ID" value="GGB35120.1"/>
    <property type="molecule type" value="Genomic_DNA"/>
</dbReference>
<evidence type="ECO:0000313" key="3">
    <source>
        <dbReference type="Proteomes" id="UP000605148"/>
    </source>
</evidence>
<dbReference type="InterPro" id="IPR018772">
    <property type="entry name" value="Transcription_activator_HlyU"/>
</dbReference>
<reference evidence="2" key="1">
    <citation type="journal article" date="2014" name="Int. J. Syst. Evol. Microbiol.">
        <title>Complete genome sequence of Corynebacterium casei LMG S-19264T (=DSM 44701T), isolated from a smear-ripened cheese.</title>
        <authorList>
            <consortium name="US DOE Joint Genome Institute (JGI-PGF)"/>
            <person name="Walter F."/>
            <person name="Albersmeier A."/>
            <person name="Kalinowski J."/>
            <person name="Ruckert C."/>
        </authorList>
    </citation>
    <scope>NUCLEOTIDE SEQUENCE</scope>
    <source>
        <strain evidence="2">CGMCC 1.12426</strain>
    </source>
</reference>
<dbReference type="Proteomes" id="UP000605148">
    <property type="component" value="Unassembled WGS sequence"/>
</dbReference>
<dbReference type="RefSeq" id="WP_150493936.1">
    <property type="nucleotide sequence ID" value="NZ_BMFA01000001.1"/>
</dbReference>
<accession>A0A916WW28</accession>
<evidence type="ECO:0000313" key="2">
    <source>
        <dbReference type="EMBL" id="GGB35120.1"/>
    </source>
</evidence>